<evidence type="ECO:0000313" key="1">
    <source>
        <dbReference type="EMBL" id="GAH29497.1"/>
    </source>
</evidence>
<organism evidence="1">
    <name type="scientific">marine sediment metagenome</name>
    <dbReference type="NCBI Taxonomy" id="412755"/>
    <lineage>
        <taxon>unclassified sequences</taxon>
        <taxon>metagenomes</taxon>
        <taxon>ecological metagenomes</taxon>
    </lineage>
</organism>
<gene>
    <name evidence="1" type="ORF">S01H4_65850</name>
</gene>
<feature type="non-terminal residue" evidence="1">
    <location>
        <position position="67"/>
    </location>
</feature>
<comment type="caution">
    <text evidence="1">The sequence shown here is derived from an EMBL/GenBank/DDBJ whole genome shotgun (WGS) entry which is preliminary data.</text>
</comment>
<sequence>MNRLKKFLKFISSLKNIDKKINNSFKKIRDEISGKASKDYVDKEVQNLENKILKRIMDMQIINNSQP</sequence>
<name>X1EA85_9ZZZZ</name>
<accession>X1EA85</accession>
<proteinExistence type="predicted"/>
<dbReference type="EMBL" id="BART01040472">
    <property type="protein sequence ID" value="GAH29497.1"/>
    <property type="molecule type" value="Genomic_DNA"/>
</dbReference>
<reference evidence="1" key="1">
    <citation type="journal article" date="2014" name="Front. Microbiol.">
        <title>High frequency of phylogenetically diverse reductive dehalogenase-homologous genes in deep subseafloor sedimentary metagenomes.</title>
        <authorList>
            <person name="Kawai M."/>
            <person name="Futagami T."/>
            <person name="Toyoda A."/>
            <person name="Takaki Y."/>
            <person name="Nishi S."/>
            <person name="Hori S."/>
            <person name="Arai W."/>
            <person name="Tsubouchi T."/>
            <person name="Morono Y."/>
            <person name="Uchiyama I."/>
            <person name="Ito T."/>
            <person name="Fujiyama A."/>
            <person name="Inagaki F."/>
            <person name="Takami H."/>
        </authorList>
    </citation>
    <scope>NUCLEOTIDE SEQUENCE</scope>
    <source>
        <strain evidence="1">Expedition CK06-06</strain>
    </source>
</reference>
<dbReference type="AlphaFoldDB" id="X1EA85"/>
<protein>
    <submittedName>
        <fullName evidence="1">Uncharacterized protein</fullName>
    </submittedName>
</protein>